<accession>A0A9D1CT79</accession>
<dbReference type="Pfam" id="PF09851">
    <property type="entry name" value="SHOCT"/>
    <property type="match status" value="1"/>
</dbReference>
<reference evidence="3" key="2">
    <citation type="journal article" date="2021" name="PeerJ">
        <title>Extensive microbial diversity within the chicken gut microbiome revealed by metagenomics and culture.</title>
        <authorList>
            <person name="Gilroy R."/>
            <person name="Ravi A."/>
            <person name="Getino M."/>
            <person name="Pursley I."/>
            <person name="Horton D.L."/>
            <person name="Alikhan N.F."/>
            <person name="Baker D."/>
            <person name="Gharbi K."/>
            <person name="Hall N."/>
            <person name="Watson M."/>
            <person name="Adriaenssens E.M."/>
            <person name="Foster-Nyarko E."/>
            <person name="Jarju S."/>
            <person name="Secka A."/>
            <person name="Antonio M."/>
            <person name="Oren A."/>
            <person name="Chaudhuri R.R."/>
            <person name="La Ragione R."/>
            <person name="Hildebrand F."/>
            <person name="Pallen M.J."/>
        </authorList>
    </citation>
    <scope>NUCLEOTIDE SEQUENCE</scope>
    <source>
        <strain evidence="3">ChiBcolR7-354</strain>
    </source>
</reference>
<dbReference type="AlphaFoldDB" id="A0A9D1CT79"/>
<dbReference type="Proteomes" id="UP000824262">
    <property type="component" value="Unassembled WGS sequence"/>
</dbReference>
<reference evidence="3" key="1">
    <citation type="submission" date="2020-10" db="EMBL/GenBank/DDBJ databases">
        <authorList>
            <person name="Gilroy R."/>
        </authorList>
    </citation>
    <scope>NUCLEOTIDE SEQUENCE</scope>
    <source>
        <strain evidence="3">ChiBcolR7-354</strain>
    </source>
</reference>
<organism evidence="3 4">
    <name type="scientific">Candidatus Scatomorpha intestinavium</name>
    <dbReference type="NCBI Taxonomy" id="2840922"/>
    <lineage>
        <taxon>Bacteria</taxon>
        <taxon>Bacillati</taxon>
        <taxon>Bacillota</taxon>
        <taxon>Clostridia</taxon>
        <taxon>Eubacteriales</taxon>
        <taxon>Candidatus Scatomorpha</taxon>
    </lineage>
</organism>
<evidence type="ECO:0000313" key="4">
    <source>
        <dbReference type="Proteomes" id="UP000824262"/>
    </source>
</evidence>
<feature type="domain" description="SHOCT" evidence="2">
    <location>
        <begin position="88"/>
        <end position="114"/>
    </location>
</feature>
<dbReference type="EMBL" id="DVGA01000083">
    <property type="protein sequence ID" value="HIQ79163.1"/>
    <property type="molecule type" value="Genomic_DNA"/>
</dbReference>
<proteinExistence type="predicted"/>
<keyword evidence="1" id="KW-1133">Transmembrane helix</keyword>
<keyword evidence="1" id="KW-0812">Transmembrane</keyword>
<evidence type="ECO:0000259" key="2">
    <source>
        <dbReference type="Pfam" id="PF09851"/>
    </source>
</evidence>
<sequence>MRRRRKVTYRPSRITGIIGLVMGGIFVLIGVFVAIPASGLFGVLWTLFAVAITAFNAYNAFGRKYVGPEIHIEDEPAGEDRDGSAAGRLSELEELRGRGLITDEEYEKKREEILSEL</sequence>
<evidence type="ECO:0000313" key="3">
    <source>
        <dbReference type="EMBL" id="HIQ79163.1"/>
    </source>
</evidence>
<feature type="transmembrane region" description="Helical" evidence="1">
    <location>
        <begin position="12"/>
        <end position="35"/>
    </location>
</feature>
<dbReference type="InterPro" id="IPR018649">
    <property type="entry name" value="SHOCT"/>
</dbReference>
<comment type="caution">
    <text evidence="3">The sequence shown here is derived from an EMBL/GenBank/DDBJ whole genome shotgun (WGS) entry which is preliminary data.</text>
</comment>
<protein>
    <submittedName>
        <fullName evidence="3">SHOCT domain-containing protein</fullName>
    </submittedName>
</protein>
<evidence type="ECO:0000256" key="1">
    <source>
        <dbReference type="SAM" id="Phobius"/>
    </source>
</evidence>
<feature type="transmembrane region" description="Helical" evidence="1">
    <location>
        <begin position="41"/>
        <end position="61"/>
    </location>
</feature>
<keyword evidence="1" id="KW-0472">Membrane</keyword>
<name>A0A9D1CT79_9FIRM</name>
<gene>
    <name evidence="3" type="ORF">IAB77_07885</name>
</gene>